<sequence length="35" mass="4169">MKIPALHEMTKIYNLWLNKDKDPTNGLDIIKKEEQ</sequence>
<gene>
    <name evidence="1" type="ORF">GHA_03694</name>
</gene>
<organism evidence="1 2">
    <name type="scientific">Providencia rettgeri</name>
    <dbReference type="NCBI Taxonomy" id="587"/>
    <lineage>
        <taxon>Bacteria</taxon>
        <taxon>Pseudomonadati</taxon>
        <taxon>Pseudomonadota</taxon>
        <taxon>Gammaproteobacteria</taxon>
        <taxon>Enterobacterales</taxon>
        <taxon>Morganellaceae</taxon>
        <taxon>Providencia</taxon>
    </lineage>
</organism>
<name>A0A9N8D4J9_PRORE</name>
<dbReference type="Proteomes" id="UP000834611">
    <property type="component" value="Unassembled WGS sequence"/>
</dbReference>
<comment type="caution">
    <text evidence="1">The sequence shown here is derived from an EMBL/GenBank/DDBJ whole genome shotgun (WGS) entry which is preliminary data.</text>
</comment>
<reference evidence="1" key="1">
    <citation type="submission" date="2020-05" db="EMBL/GenBank/DDBJ databases">
        <authorList>
            <person name="Delgado-Blas J."/>
        </authorList>
    </citation>
    <scope>NUCLEOTIDE SEQUENCE</scope>
    <source>
        <strain evidence="1">BB1453</strain>
    </source>
</reference>
<accession>A0A9N8D4J9</accession>
<evidence type="ECO:0000313" key="2">
    <source>
        <dbReference type="Proteomes" id="UP000834611"/>
    </source>
</evidence>
<evidence type="ECO:0000313" key="1">
    <source>
        <dbReference type="EMBL" id="CAB5712130.1"/>
    </source>
</evidence>
<protein>
    <submittedName>
        <fullName evidence="1">Uncharacterized protein</fullName>
    </submittedName>
</protein>
<dbReference type="EMBL" id="CAHPSF010000013">
    <property type="protein sequence ID" value="CAB5712130.1"/>
    <property type="molecule type" value="Genomic_DNA"/>
</dbReference>
<dbReference type="AlphaFoldDB" id="A0A9N8D4J9"/>
<proteinExistence type="predicted"/>